<evidence type="ECO:0000259" key="7">
    <source>
        <dbReference type="Pfam" id="PF06429"/>
    </source>
</evidence>
<comment type="similarity">
    <text evidence="2 5">Belongs to the flagella basal body rod proteins family.</text>
</comment>
<dbReference type="Pfam" id="PF06429">
    <property type="entry name" value="Flg_bbr_C"/>
    <property type="match status" value="1"/>
</dbReference>
<evidence type="ECO:0000259" key="6">
    <source>
        <dbReference type="Pfam" id="PF00460"/>
    </source>
</evidence>
<dbReference type="HOGENOM" id="CLU_013687_2_1_7"/>
<comment type="function">
    <text evidence="5">A flexible structure which links the flagellar filament to the drive apparatus in the basal body.</text>
</comment>
<dbReference type="Pfam" id="PF07559">
    <property type="entry name" value="FlgE_D2"/>
    <property type="match status" value="1"/>
</dbReference>
<sequence length="901" mass="96665">MSLSSSLFTGTSGLTNMGNAMQVVGNNISNVNTVGFKKGRSTFADTLSQSVATQSGTDQVGRGMSIGAVDQSFDTGSFESTGNSTDLSIGGDGFFVVRQSNSENNFYTRAGNFHFDKSGQLVNPESYLVQGWALDEDTGEDIGAINDIVLNAFTSSPKQSSTVSMITNLDSDAESQTVVLSNSWDSGETTYMDSTNYEYQSVVKVYDALGSTHDVTVYYDKKTGTDWEYVVTCDPSEDNRNLVESTDSKGLLARGTISFSESSGDILKVTMEEFTGRIGNVQANGVNNEDAINFEIDNVERMALDGYGFEFEFDGTQWDFATEGLPAAYANAQILYSDDQTINLTLDNTLDLESDLRIKLDQPAVATDSFGFDINDPSGLHIQGIEGTTYLGDTANDNTTLEINAPETMTHDVSGVKIVWNPTTETWSWSDPGAAEDADSLVAAASILTSSTTAISETGNWDDDITFPDYSSMTLASSKISVVYDGFEWDWNASMKEADLTDESFMGIAPDPTPNIDITGVTGGVKQDEGDYKLTFNSVTSTWSATLDTFAFAGPVAGDGDSVTLTFASGATVKYEFLSTLTSTATISFEIDPSPPMEYSDAIIIAGTGADLGISFSGDSSADMLVAMNALMVGGDTFIFDVTPEEKPPKAYSTATLKGDKDKVVIDLDGSGNDDDKEDIVFRFADSLKFGPSTDSIADRSEITFDILGSTAWREQSVDEIDKTGYFAFNTDFLGGEFGSTEFSIELDIGTRYDGINFINDSLSSTQYARSSNTVYQDADGYSAGDLQGVDVASDGIMTGVYSNGQLIPLFRVGLAKFLNNNGLSNSGGNLFSETRDSGSAITNKPGENGLGTISPNSLEMSNVDISEEFVKMITTQRGFQANSKTITTVDEMMQTVINMK</sequence>
<dbReference type="KEGG" id="dat:HRM2_37210"/>
<dbReference type="RefSeq" id="WP_015905525.1">
    <property type="nucleotide sequence ID" value="NC_012108.1"/>
</dbReference>
<dbReference type="GO" id="GO:0009425">
    <property type="term" value="C:bacterial-type flagellum basal body"/>
    <property type="evidence" value="ECO:0007669"/>
    <property type="project" value="UniProtKB-SubCell"/>
</dbReference>
<feature type="domain" description="Flagellar basal-body/hook protein C-terminal" evidence="7">
    <location>
        <begin position="857"/>
        <end position="900"/>
    </location>
</feature>
<dbReference type="STRING" id="177437.HRM2_37210"/>
<feature type="domain" description="Flagellar basal body rod protein N-terminal" evidence="6">
    <location>
        <begin position="9"/>
        <end position="37"/>
    </location>
</feature>
<dbReference type="InterPro" id="IPR011491">
    <property type="entry name" value="FlgE_D2"/>
</dbReference>
<evidence type="ECO:0000313" key="10">
    <source>
        <dbReference type="EMBL" id="ACN16779.1"/>
    </source>
</evidence>
<accession>C0QAJ6</accession>
<dbReference type="Pfam" id="PF00460">
    <property type="entry name" value="Flg_bb_rod"/>
    <property type="match status" value="1"/>
</dbReference>
<evidence type="ECO:0000256" key="1">
    <source>
        <dbReference type="ARBA" id="ARBA00004117"/>
    </source>
</evidence>
<dbReference type="GO" id="GO:0009424">
    <property type="term" value="C:bacterial-type flagellum hook"/>
    <property type="evidence" value="ECO:0007669"/>
    <property type="project" value="TreeGrafter"/>
</dbReference>
<dbReference type="GO" id="GO:0071978">
    <property type="term" value="P:bacterial-type flagellum-dependent swarming motility"/>
    <property type="evidence" value="ECO:0007669"/>
    <property type="project" value="TreeGrafter"/>
</dbReference>
<dbReference type="PANTHER" id="PTHR30435">
    <property type="entry name" value="FLAGELLAR PROTEIN"/>
    <property type="match status" value="1"/>
</dbReference>
<dbReference type="Proteomes" id="UP000000442">
    <property type="component" value="Chromosome"/>
</dbReference>
<feature type="domain" description="Flagellar hook protein FlgE D2" evidence="8">
    <location>
        <begin position="188"/>
        <end position="297"/>
    </location>
</feature>
<comment type="subcellular location">
    <subcellularLocation>
        <location evidence="1 5">Bacterial flagellum basal body</location>
    </subcellularLocation>
</comment>
<dbReference type="InterPro" id="IPR037058">
    <property type="entry name" value="Falgellar_hook_FlgE_sf"/>
</dbReference>
<dbReference type="NCBIfam" id="TIGR03506">
    <property type="entry name" value="FlgEFG_subfam"/>
    <property type="match status" value="2"/>
</dbReference>
<dbReference type="InterPro" id="IPR001444">
    <property type="entry name" value="Flag_bb_rod_N"/>
</dbReference>
<dbReference type="InterPro" id="IPR037925">
    <property type="entry name" value="FlgE/F/G-like"/>
</dbReference>
<evidence type="ECO:0000259" key="9">
    <source>
        <dbReference type="Pfam" id="PF22692"/>
    </source>
</evidence>
<evidence type="ECO:0000313" key="11">
    <source>
        <dbReference type="Proteomes" id="UP000000442"/>
    </source>
</evidence>
<dbReference type="InterPro" id="IPR020013">
    <property type="entry name" value="Flagellar_FlgE/F/G"/>
</dbReference>
<reference evidence="10 11" key="1">
    <citation type="journal article" date="2009" name="Environ. Microbiol.">
        <title>Genome sequence of Desulfobacterium autotrophicum HRM2, a marine sulfate reducer oxidizing organic carbon completely to carbon dioxide.</title>
        <authorList>
            <person name="Strittmatter A.W."/>
            <person name="Liesegang H."/>
            <person name="Rabus R."/>
            <person name="Decker I."/>
            <person name="Amann J."/>
            <person name="Andres S."/>
            <person name="Henne A."/>
            <person name="Fricke W.F."/>
            <person name="Martinez-Arias R."/>
            <person name="Bartels D."/>
            <person name="Goesmann A."/>
            <person name="Krause L."/>
            <person name="Puehler A."/>
            <person name="Klenk H.P."/>
            <person name="Richter M."/>
            <person name="Schuler M."/>
            <person name="Gloeckner F.O."/>
            <person name="Meyerdierks A."/>
            <person name="Gottschalk G."/>
            <person name="Amann R."/>
        </authorList>
    </citation>
    <scope>NUCLEOTIDE SEQUENCE [LARGE SCALE GENOMIC DNA]</scope>
    <source>
        <strain evidence="11">ATCC 43914 / DSM 3382 / HRM2</strain>
    </source>
</reference>
<dbReference type="SUPFAM" id="SSF117143">
    <property type="entry name" value="Flagellar hook protein flgE"/>
    <property type="match status" value="1"/>
</dbReference>
<dbReference type="eggNOG" id="COG1749">
    <property type="taxonomic scope" value="Bacteria"/>
</dbReference>
<dbReference type="PANTHER" id="PTHR30435:SF1">
    <property type="entry name" value="FLAGELLAR HOOK PROTEIN FLGE"/>
    <property type="match status" value="1"/>
</dbReference>
<dbReference type="Gene3D" id="2.60.98.20">
    <property type="entry name" value="Flagellar hook protein FlgE"/>
    <property type="match status" value="1"/>
</dbReference>
<dbReference type="Pfam" id="PF22692">
    <property type="entry name" value="LlgE_F_G_D1"/>
    <property type="match status" value="1"/>
</dbReference>
<dbReference type="AlphaFoldDB" id="C0QAJ6"/>
<dbReference type="PROSITE" id="PS00588">
    <property type="entry name" value="FLAGELLA_BB_ROD"/>
    <property type="match status" value="1"/>
</dbReference>
<proteinExistence type="inferred from homology"/>
<dbReference type="InterPro" id="IPR019776">
    <property type="entry name" value="Flagellar_basal_body_rod_CS"/>
</dbReference>
<keyword evidence="4 5" id="KW-0975">Bacterial flagellum</keyword>
<dbReference type="GO" id="GO:0005829">
    <property type="term" value="C:cytosol"/>
    <property type="evidence" value="ECO:0007669"/>
    <property type="project" value="TreeGrafter"/>
</dbReference>
<dbReference type="EMBL" id="CP001087">
    <property type="protein sequence ID" value="ACN16779.1"/>
    <property type="molecule type" value="Genomic_DNA"/>
</dbReference>
<feature type="domain" description="Flagellar hook protein FlgE/F/G-like D1" evidence="9">
    <location>
        <begin position="89"/>
        <end position="141"/>
    </location>
</feature>
<dbReference type="InterPro" id="IPR053967">
    <property type="entry name" value="LlgE_F_G-like_D1"/>
</dbReference>
<dbReference type="InterPro" id="IPR010930">
    <property type="entry name" value="Flg_bb/hook_C_dom"/>
</dbReference>
<evidence type="ECO:0000256" key="2">
    <source>
        <dbReference type="ARBA" id="ARBA00009677"/>
    </source>
</evidence>
<evidence type="ECO:0000256" key="5">
    <source>
        <dbReference type="RuleBase" id="RU362116"/>
    </source>
</evidence>
<name>C0QAJ6_DESAH</name>
<gene>
    <name evidence="10" type="primary">flgE</name>
    <name evidence="10" type="ordered locus">HRM2_37210</name>
</gene>
<evidence type="ECO:0000256" key="3">
    <source>
        <dbReference type="ARBA" id="ARBA00019015"/>
    </source>
</evidence>
<keyword evidence="11" id="KW-1185">Reference proteome</keyword>
<evidence type="ECO:0000259" key="8">
    <source>
        <dbReference type="Pfam" id="PF07559"/>
    </source>
</evidence>
<organism evidence="10 11">
    <name type="scientific">Desulforapulum autotrophicum (strain ATCC 43914 / DSM 3382 / VKM B-1955 / HRM2)</name>
    <name type="common">Desulfobacterium autotrophicum</name>
    <dbReference type="NCBI Taxonomy" id="177437"/>
    <lineage>
        <taxon>Bacteria</taxon>
        <taxon>Pseudomonadati</taxon>
        <taxon>Thermodesulfobacteriota</taxon>
        <taxon>Desulfobacteria</taxon>
        <taxon>Desulfobacterales</taxon>
        <taxon>Desulfobacteraceae</taxon>
        <taxon>Desulforapulum</taxon>
    </lineage>
</organism>
<evidence type="ECO:0000256" key="4">
    <source>
        <dbReference type="ARBA" id="ARBA00023143"/>
    </source>
</evidence>
<protein>
    <recommendedName>
        <fullName evidence="3 5">Flagellar hook protein FlgE</fullName>
    </recommendedName>
</protein>